<reference evidence="2 3" key="1">
    <citation type="submission" date="2021-08" db="EMBL/GenBank/DDBJ databases">
        <title>Draft Genome Sequence of Phanerochaete sordida strain YK-624.</title>
        <authorList>
            <person name="Mori T."/>
            <person name="Dohra H."/>
            <person name="Suzuki T."/>
            <person name="Kawagishi H."/>
            <person name="Hirai H."/>
        </authorList>
    </citation>
    <scope>NUCLEOTIDE SEQUENCE [LARGE SCALE GENOMIC DNA]</scope>
    <source>
        <strain evidence="2 3">YK-624</strain>
    </source>
</reference>
<comment type="caution">
    <text evidence="2">The sequence shown here is derived from an EMBL/GenBank/DDBJ whole genome shotgun (WGS) entry which is preliminary data.</text>
</comment>
<evidence type="ECO:0000313" key="3">
    <source>
        <dbReference type="Proteomes" id="UP000703269"/>
    </source>
</evidence>
<sequence length="471" mass="53223">MLLPFDTLTEVMNLLERWDAAVMARTCKTLQQASPRILLRGTVTILSDDDLRSLHAFLSVDQRRCGFLDSLLLHLDIDDSAESLELVTSLLSLTKQLQSLFLSNSIISKPGQLLLHAMSSLSELRGLRVEGTSHEIDAFLKALRNPLVSIAAEFWDYNSWDSPVRVNALRHLSGTLEMLHITGAGFGFYDAIPPESIFPLVAELVLVLGTYDDLDLQAIHYHFPNLQSLVIHGMSTTQATWRSIQFLRGSLSNVYALGVICKVEHIEFDTLALGDYLSSYQFDHDMLETVLDSARPTTLRLSLDMHCINIPSLSDVLSTADESLRFLRLILRWEPGFQPRTDPFIQLRSLCETLPILALEHLQLKLENFPVASDVSGDFVNLNIRKLACTAFLSFTLRTFCLESGNTPWDYPQIFERPSGADGDFYPQRYLQLPWDVRAMELLDASPFKLEDDEDGQDTREDEQDISEPEL</sequence>
<dbReference type="AlphaFoldDB" id="A0A9P3GPW8"/>
<feature type="compositionally biased region" description="Acidic residues" evidence="1">
    <location>
        <begin position="451"/>
        <end position="471"/>
    </location>
</feature>
<dbReference type="Gene3D" id="3.80.10.10">
    <property type="entry name" value="Ribonuclease Inhibitor"/>
    <property type="match status" value="1"/>
</dbReference>
<proteinExistence type="predicted"/>
<dbReference type="Proteomes" id="UP000703269">
    <property type="component" value="Unassembled WGS sequence"/>
</dbReference>
<evidence type="ECO:0000313" key="2">
    <source>
        <dbReference type="EMBL" id="GJE99545.1"/>
    </source>
</evidence>
<name>A0A9P3GPW8_9APHY</name>
<accession>A0A9P3GPW8</accession>
<protein>
    <recommendedName>
        <fullName evidence="4">F-box domain-containing protein</fullName>
    </recommendedName>
</protein>
<evidence type="ECO:0008006" key="4">
    <source>
        <dbReference type="Google" id="ProtNLM"/>
    </source>
</evidence>
<dbReference type="EMBL" id="BPQB01000112">
    <property type="protein sequence ID" value="GJE99545.1"/>
    <property type="molecule type" value="Genomic_DNA"/>
</dbReference>
<dbReference type="SUPFAM" id="SSF52047">
    <property type="entry name" value="RNI-like"/>
    <property type="match status" value="1"/>
</dbReference>
<feature type="region of interest" description="Disordered" evidence="1">
    <location>
        <begin position="447"/>
        <end position="471"/>
    </location>
</feature>
<organism evidence="2 3">
    <name type="scientific">Phanerochaete sordida</name>
    <dbReference type="NCBI Taxonomy" id="48140"/>
    <lineage>
        <taxon>Eukaryota</taxon>
        <taxon>Fungi</taxon>
        <taxon>Dikarya</taxon>
        <taxon>Basidiomycota</taxon>
        <taxon>Agaricomycotina</taxon>
        <taxon>Agaricomycetes</taxon>
        <taxon>Polyporales</taxon>
        <taxon>Phanerochaetaceae</taxon>
        <taxon>Phanerochaete</taxon>
    </lineage>
</organism>
<dbReference type="InterPro" id="IPR032675">
    <property type="entry name" value="LRR_dom_sf"/>
</dbReference>
<dbReference type="OrthoDB" id="2757830at2759"/>
<keyword evidence="3" id="KW-1185">Reference proteome</keyword>
<gene>
    <name evidence="2" type="ORF">PsYK624_158120</name>
</gene>
<evidence type="ECO:0000256" key="1">
    <source>
        <dbReference type="SAM" id="MobiDB-lite"/>
    </source>
</evidence>